<evidence type="ECO:0000313" key="2">
    <source>
        <dbReference type="EMBL" id="MBD9727898.1"/>
    </source>
</evidence>
<evidence type="ECO:0000313" key="5">
    <source>
        <dbReference type="Proteomes" id="UP001282474"/>
    </source>
</evidence>
<accession>A0A927LF86</accession>
<dbReference type="Proteomes" id="UP000661025">
    <property type="component" value="Unassembled WGS sequence"/>
</dbReference>
<protein>
    <submittedName>
        <fullName evidence="3">SapB/AmfS family lanthipeptide</fullName>
    </submittedName>
    <submittedName>
        <fullName evidence="2">SapB/AmfS family lantipeptide</fullName>
    </submittedName>
</protein>
<keyword evidence="5" id="KW-1185">Reference proteome</keyword>
<organism evidence="2 4">
    <name type="scientific">Streptomyces caniscabiei</name>
    <dbReference type="NCBI Taxonomy" id="2746961"/>
    <lineage>
        <taxon>Bacteria</taxon>
        <taxon>Bacillati</taxon>
        <taxon>Actinomycetota</taxon>
        <taxon>Actinomycetes</taxon>
        <taxon>Kitasatosporales</taxon>
        <taxon>Streptomycetaceae</taxon>
        <taxon>Streptomyces</taxon>
    </lineage>
</organism>
<evidence type="ECO:0000256" key="1">
    <source>
        <dbReference type="SAM" id="MobiDB-lite"/>
    </source>
</evidence>
<dbReference type="AlphaFoldDB" id="A0A927LF86"/>
<feature type="region of interest" description="Disordered" evidence="1">
    <location>
        <begin position="1"/>
        <end position="23"/>
    </location>
</feature>
<reference evidence="2" key="1">
    <citation type="submission" date="2020-09" db="EMBL/GenBank/DDBJ databases">
        <title>Streptomyces canutascabiei sp. nov., which causes potato common scab and is distributed across the world.</title>
        <authorList>
            <person name="Nguyen H.P."/>
            <person name="Weisberg A.J."/>
            <person name="Chang J.H."/>
            <person name="Clarke C.R."/>
        </authorList>
    </citation>
    <scope>NUCLEOTIDE SEQUENCE</scope>
    <source>
        <strain evidence="2">ID-01-6.2a</strain>
    </source>
</reference>
<name>A0A927LF86_9ACTN</name>
<dbReference type="RefSeq" id="WP_086799122.1">
    <property type="nucleotide sequence ID" value="NZ_CP119182.1"/>
</dbReference>
<dbReference type="EMBL" id="JARAWJ010000025">
    <property type="protein sequence ID" value="MDX3041209.1"/>
    <property type="molecule type" value="Genomic_DNA"/>
</dbReference>
<gene>
    <name evidence="2" type="ORF">IHE70_32920</name>
    <name evidence="3" type="ORF">PV383_29045</name>
</gene>
<evidence type="ECO:0000313" key="3">
    <source>
        <dbReference type="EMBL" id="MDX3041209.1"/>
    </source>
</evidence>
<comment type="caution">
    <text evidence="2">The sequence shown here is derived from an EMBL/GenBank/DDBJ whole genome shotgun (WGS) entry which is preliminary data.</text>
</comment>
<dbReference type="GeneID" id="79934236"/>
<dbReference type="Pfam" id="PF19402">
    <property type="entry name" value="RamS"/>
    <property type="match status" value="1"/>
</dbReference>
<dbReference type="Proteomes" id="UP001282474">
    <property type="component" value="Unassembled WGS sequence"/>
</dbReference>
<dbReference type="InterPro" id="IPR045825">
    <property type="entry name" value="RamS"/>
</dbReference>
<sequence length="43" mass="4352">MSLLELQGLTIESETGLKPPPGSRASKGCIVGGGGSIFSLLFC</sequence>
<evidence type="ECO:0000313" key="4">
    <source>
        <dbReference type="Proteomes" id="UP000661025"/>
    </source>
</evidence>
<reference evidence="3 5" key="2">
    <citation type="journal article" date="2023" name="Microb. Genom.">
        <title>Mesoterricola silvestris gen. nov., sp. nov., Mesoterricola sediminis sp. nov., Geothrix oryzae sp. nov., Geothrix edaphica sp. nov., Geothrix rubra sp. nov., and Geothrix limicola sp. nov., six novel members of Acidobacteriota isolated from soils.</title>
        <authorList>
            <person name="Weisberg A.J."/>
            <person name="Pearce E."/>
            <person name="Kramer C.G."/>
            <person name="Chang J.H."/>
            <person name="Clarke C.R."/>
        </authorList>
    </citation>
    <scope>NUCLEOTIDE SEQUENCE [LARGE SCALE GENOMIC DNA]</scope>
    <source>
        <strain evidence="3 5">NE20-4-1</strain>
    </source>
</reference>
<dbReference type="EMBL" id="JACYXT010000017">
    <property type="protein sequence ID" value="MBD9727898.1"/>
    <property type="molecule type" value="Genomic_DNA"/>
</dbReference>
<proteinExistence type="predicted"/>